<dbReference type="Gramene" id="VVA36133">
    <property type="protein sequence ID" value="VVA36133"/>
    <property type="gene ID" value="Prudul26B021124"/>
</dbReference>
<dbReference type="Proteomes" id="UP000327085">
    <property type="component" value="Chromosome 6"/>
</dbReference>
<dbReference type="EMBL" id="CABIKO010000432">
    <property type="protein sequence ID" value="VVA36133.1"/>
    <property type="molecule type" value="Genomic_DNA"/>
</dbReference>
<dbReference type="InParanoid" id="A0A5E4G8Y8"/>
<protein>
    <submittedName>
        <fullName evidence="1">PREDICTED: LOC109949009</fullName>
    </submittedName>
</protein>
<sequence>MESARIARCSYGAVTVVIALFEHSKYADICNEMCLRFKELKIGTFELTYSLPEHPNCLLQSDMDVHLMLMCLSMLKSSFVDISVKDLLSSNNKDGNHATFNHAAPNHTPYSHAVSNHAAPDHAASNDATSDHAAVIMERLIMQRLELLIMHSSNDVISNRAASNDAISNHATCGDAIYNHAASSSCMLDSGAFDGNEHLRTSRFHEGETLLSQGWKEYINNVGQKFEGGVAEFRNKLCKYAFATGFRFAFVKKKKNMLLLNVLRRSQMDVIGVYMLQCVS</sequence>
<reference evidence="2" key="1">
    <citation type="journal article" date="2020" name="Plant J.">
        <title>Transposons played a major role in the diversification between the closely related almond and peach genomes: results from the almond genome sequence.</title>
        <authorList>
            <person name="Alioto T."/>
            <person name="Alexiou K.G."/>
            <person name="Bardil A."/>
            <person name="Barteri F."/>
            <person name="Castanera R."/>
            <person name="Cruz F."/>
            <person name="Dhingra A."/>
            <person name="Duval H."/>
            <person name="Fernandez I Marti A."/>
            <person name="Frias L."/>
            <person name="Galan B."/>
            <person name="Garcia J.L."/>
            <person name="Howad W."/>
            <person name="Gomez-Garrido J."/>
            <person name="Gut M."/>
            <person name="Julca I."/>
            <person name="Morata J."/>
            <person name="Puigdomenech P."/>
            <person name="Ribeca P."/>
            <person name="Rubio Cabetas M.J."/>
            <person name="Vlasova A."/>
            <person name="Wirthensohn M."/>
            <person name="Garcia-Mas J."/>
            <person name="Gabaldon T."/>
            <person name="Casacuberta J.M."/>
            <person name="Arus P."/>
        </authorList>
    </citation>
    <scope>NUCLEOTIDE SEQUENCE [LARGE SCALE GENOMIC DNA]</scope>
    <source>
        <strain evidence="2">cv. Texas</strain>
    </source>
</reference>
<accession>A0A5E4G8Y8</accession>
<organism evidence="1 2">
    <name type="scientific">Prunus dulcis</name>
    <name type="common">Almond</name>
    <name type="synonym">Amygdalus dulcis</name>
    <dbReference type="NCBI Taxonomy" id="3755"/>
    <lineage>
        <taxon>Eukaryota</taxon>
        <taxon>Viridiplantae</taxon>
        <taxon>Streptophyta</taxon>
        <taxon>Embryophyta</taxon>
        <taxon>Tracheophyta</taxon>
        <taxon>Spermatophyta</taxon>
        <taxon>Magnoliopsida</taxon>
        <taxon>eudicotyledons</taxon>
        <taxon>Gunneridae</taxon>
        <taxon>Pentapetalae</taxon>
        <taxon>rosids</taxon>
        <taxon>fabids</taxon>
        <taxon>Rosales</taxon>
        <taxon>Rosaceae</taxon>
        <taxon>Amygdaloideae</taxon>
        <taxon>Amygdaleae</taxon>
        <taxon>Prunus</taxon>
    </lineage>
</organism>
<dbReference type="SUPFAM" id="SSF54277">
    <property type="entry name" value="CAD &amp; PB1 domains"/>
    <property type="match status" value="1"/>
</dbReference>
<dbReference type="AlphaFoldDB" id="A0A5E4G8Y8"/>
<evidence type="ECO:0000313" key="1">
    <source>
        <dbReference type="EMBL" id="VVA36133.1"/>
    </source>
</evidence>
<proteinExistence type="predicted"/>
<evidence type="ECO:0000313" key="2">
    <source>
        <dbReference type="Proteomes" id="UP000327085"/>
    </source>
</evidence>
<gene>
    <name evidence="1" type="ORF">ALMOND_2B021124</name>
</gene>
<name>A0A5E4G8Y8_PRUDU</name>